<feature type="non-terminal residue" evidence="1">
    <location>
        <position position="1"/>
    </location>
</feature>
<reference evidence="1 2" key="1">
    <citation type="submission" date="2020-02" db="EMBL/GenBank/DDBJ databases">
        <title>Draft genome sequence of Haematococcus lacustris strain NIES-144.</title>
        <authorList>
            <person name="Morimoto D."/>
            <person name="Nakagawa S."/>
            <person name="Yoshida T."/>
            <person name="Sawayama S."/>
        </authorList>
    </citation>
    <scope>NUCLEOTIDE SEQUENCE [LARGE SCALE GENOMIC DNA]</scope>
    <source>
        <strain evidence="1 2">NIES-144</strain>
    </source>
</reference>
<gene>
    <name evidence="1" type="ORF">HaLaN_20660</name>
</gene>
<dbReference type="EMBL" id="BLLF01002193">
    <property type="protein sequence ID" value="GFH23101.1"/>
    <property type="molecule type" value="Genomic_DNA"/>
</dbReference>
<dbReference type="AlphaFoldDB" id="A0A699ZLJ2"/>
<evidence type="ECO:0000313" key="2">
    <source>
        <dbReference type="Proteomes" id="UP000485058"/>
    </source>
</evidence>
<keyword evidence="2" id="KW-1185">Reference proteome</keyword>
<organism evidence="1 2">
    <name type="scientific">Haematococcus lacustris</name>
    <name type="common">Green alga</name>
    <name type="synonym">Haematococcus pluvialis</name>
    <dbReference type="NCBI Taxonomy" id="44745"/>
    <lineage>
        <taxon>Eukaryota</taxon>
        <taxon>Viridiplantae</taxon>
        <taxon>Chlorophyta</taxon>
        <taxon>core chlorophytes</taxon>
        <taxon>Chlorophyceae</taxon>
        <taxon>CS clade</taxon>
        <taxon>Chlamydomonadales</taxon>
        <taxon>Haematococcaceae</taxon>
        <taxon>Haematococcus</taxon>
    </lineage>
</organism>
<accession>A0A699ZLJ2</accession>
<comment type="caution">
    <text evidence="1">The sequence shown here is derived from an EMBL/GenBank/DDBJ whole genome shotgun (WGS) entry which is preliminary data.</text>
</comment>
<dbReference type="Proteomes" id="UP000485058">
    <property type="component" value="Unassembled WGS sequence"/>
</dbReference>
<evidence type="ECO:0000313" key="1">
    <source>
        <dbReference type="EMBL" id="GFH23101.1"/>
    </source>
</evidence>
<proteinExistence type="predicted"/>
<name>A0A699ZLJ2_HAELA</name>
<feature type="non-terminal residue" evidence="1">
    <location>
        <position position="17"/>
    </location>
</feature>
<protein>
    <submittedName>
        <fullName evidence="1">Uncharacterized protein</fullName>
    </submittedName>
</protein>
<sequence length="17" mass="1748">MALAPGEAGVLMRCCEP</sequence>